<protein>
    <recommendedName>
        <fullName evidence="7">2-C-methyl-D-erythritol 4-phosphate cytidylyltransferase</fullName>
        <ecNumber evidence="7">2.7.7.60</ecNumber>
    </recommendedName>
    <alternativeName>
        <fullName evidence="7">4-diphosphocytidyl-2C-methyl-D-erythritol synthase</fullName>
    </alternativeName>
    <alternativeName>
        <fullName evidence="7">MEP cytidylyltransferase</fullName>
        <shortName evidence="7">MCT</shortName>
    </alternativeName>
</protein>
<dbReference type="InterPro" id="IPR018294">
    <property type="entry name" value="ISPD_synthase_CS"/>
</dbReference>
<dbReference type="EMBL" id="CP001964">
    <property type="protein sequence ID" value="ADG73576.1"/>
    <property type="molecule type" value="Genomic_DNA"/>
</dbReference>
<evidence type="ECO:0000313" key="8">
    <source>
        <dbReference type="EMBL" id="ADG73576.1"/>
    </source>
</evidence>
<dbReference type="PANTHER" id="PTHR32125:SF4">
    <property type="entry name" value="2-C-METHYL-D-ERYTHRITOL 4-PHOSPHATE CYTIDYLYLTRANSFERASE, CHLOROPLASTIC"/>
    <property type="match status" value="1"/>
</dbReference>
<dbReference type="PROSITE" id="PS01295">
    <property type="entry name" value="ISPD"/>
    <property type="match status" value="1"/>
</dbReference>
<accession>D5UJ53</accession>
<dbReference type="eggNOG" id="COG1211">
    <property type="taxonomic scope" value="Bacteria"/>
</dbReference>
<dbReference type="GO" id="GO:0050518">
    <property type="term" value="F:2-C-methyl-D-erythritol 4-phosphate cytidylyltransferase activity"/>
    <property type="evidence" value="ECO:0007669"/>
    <property type="project" value="UniProtKB-UniRule"/>
</dbReference>
<dbReference type="KEGG" id="cfl:Cfla_0664"/>
<keyword evidence="6 7" id="KW-0414">Isoprene biosynthesis</keyword>
<feature type="site" description="Transition state stabilizer" evidence="7">
    <location>
        <position position="15"/>
    </location>
</feature>
<proteinExistence type="inferred from homology"/>
<comment type="catalytic activity">
    <reaction evidence="1 7">
        <text>2-C-methyl-D-erythritol 4-phosphate + CTP + H(+) = 4-CDP-2-C-methyl-D-erythritol + diphosphate</text>
        <dbReference type="Rhea" id="RHEA:13429"/>
        <dbReference type="ChEBI" id="CHEBI:15378"/>
        <dbReference type="ChEBI" id="CHEBI:33019"/>
        <dbReference type="ChEBI" id="CHEBI:37563"/>
        <dbReference type="ChEBI" id="CHEBI:57823"/>
        <dbReference type="ChEBI" id="CHEBI:58262"/>
        <dbReference type="EC" id="2.7.7.60"/>
    </reaction>
</comment>
<dbReference type="RefSeq" id="WP_013115910.1">
    <property type="nucleotide sequence ID" value="NC_014151.1"/>
</dbReference>
<dbReference type="GO" id="GO:0019288">
    <property type="term" value="P:isopentenyl diphosphate biosynthetic process, methylerythritol 4-phosphate pathway"/>
    <property type="evidence" value="ECO:0007669"/>
    <property type="project" value="UniProtKB-UniRule"/>
</dbReference>
<dbReference type="NCBIfam" id="TIGR00453">
    <property type="entry name" value="ispD"/>
    <property type="match status" value="1"/>
</dbReference>
<organism evidence="8 9">
    <name type="scientific">Cellulomonas flavigena (strain ATCC 482 / DSM 20109 / BCRC 11376 / JCM 18109 / NBRC 3775 / NCIMB 8073 / NRS 134)</name>
    <dbReference type="NCBI Taxonomy" id="446466"/>
    <lineage>
        <taxon>Bacteria</taxon>
        <taxon>Bacillati</taxon>
        <taxon>Actinomycetota</taxon>
        <taxon>Actinomycetes</taxon>
        <taxon>Micrococcales</taxon>
        <taxon>Cellulomonadaceae</taxon>
        <taxon>Cellulomonas</taxon>
    </lineage>
</organism>
<evidence type="ECO:0000256" key="6">
    <source>
        <dbReference type="ARBA" id="ARBA00023229"/>
    </source>
</evidence>
<dbReference type="InterPro" id="IPR029044">
    <property type="entry name" value="Nucleotide-diphossugar_trans"/>
</dbReference>
<feature type="site" description="Positions MEP for the nucleophilic attack" evidence="7">
    <location>
        <position position="228"/>
    </location>
</feature>
<dbReference type="InterPro" id="IPR050088">
    <property type="entry name" value="IspD/TarI_cytidylyltransf_bact"/>
</dbReference>
<evidence type="ECO:0000256" key="4">
    <source>
        <dbReference type="ARBA" id="ARBA00022679"/>
    </source>
</evidence>
<dbReference type="AlphaFoldDB" id="D5UJ53"/>
<feature type="site" description="Transition state stabilizer" evidence="7">
    <location>
        <position position="22"/>
    </location>
</feature>
<evidence type="ECO:0000256" key="3">
    <source>
        <dbReference type="ARBA" id="ARBA00009789"/>
    </source>
</evidence>
<reference evidence="8 9" key="1">
    <citation type="journal article" date="2010" name="Stand. Genomic Sci.">
        <title>Complete genome sequence of Cellulomonas flavigena type strain (134).</title>
        <authorList>
            <person name="Abt B."/>
            <person name="Foster B."/>
            <person name="Lapidus A."/>
            <person name="Clum A."/>
            <person name="Sun H."/>
            <person name="Pukall R."/>
            <person name="Lucas S."/>
            <person name="Glavina Del Rio T."/>
            <person name="Nolan M."/>
            <person name="Tice H."/>
            <person name="Cheng J.F."/>
            <person name="Pitluck S."/>
            <person name="Liolios K."/>
            <person name="Ivanova N."/>
            <person name="Mavromatis K."/>
            <person name="Ovchinnikova G."/>
            <person name="Pati A."/>
            <person name="Goodwin L."/>
            <person name="Chen A."/>
            <person name="Palaniappan K."/>
            <person name="Land M."/>
            <person name="Hauser L."/>
            <person name="Chang Y.J."/>
            <person name="Jeffries C.D."/>
            <person name="Rohde M."/>
            <person name="Goker M."/>
            <person name="Woyke T."/>
            <person name="Bristow J."/>
            <person name="Eisen J.A."/>
            <person name="Markowitz V."/>
            <person name="Hugenholtz P."/>
            <person name="Kyrpides N.C."/>
            <person name="Klenk H.P."/>
        </authorList>
    </citation>
    <scope>NUCLEOTIDE SEQUENCE [LARGE SCALE GENOMIC DNA]</scope>
    <source>
        <strain evidence="9">ATCC 482 / DSM 20109 / BCRC 11376 / JCM 18109 / NBRC 3775 / NCIMB 8073 / NRS 134</strain>
    </source>
</reference>
<dbReference type="EC" id="2.7.7.60" evidence="7"/>
<dbReference type="InterPro" id="IPR034683">
    <property type="entry name" value="IspD/TarI"/>
</dbReference>
<dbReference type="SUPFAM" id="SSF53448">
    <property type="entry name" value="Nucleotide-diphospho-sugar transferases"/>
    <property type="match status" value="1"/>
</dbReference>
<dbReference type="HAMAP" id="MF_00108">
    <property type="entry name" value="IspD"/>
    <property type="match status" value="1"/>
</dbReference>
<comment type="pathway">
    <text evidence="2 7">Isoprenoid biosynthesis; isopentenyl diphosphate biosynthesis via DXP pathway; isopentenyl diphosphate from 1-deoxy-D-xylulose 5-phosphate: step 2/6.</text>
</comment>
<dbReference type="OrthoDB" id="9802561at2"/>
<evidence type="ECO:0000256" key="7">
    <source>
        <dbReference type="HAMAP-Rule" id="MF_00108"/>
    </source>
</evidence>
<dbReference type="Proteomes" id="UP000000849">
    <property type="component" value="Chromosome"/>
</dbReference>
<evidence type="ECO:0000256" key="1">
    <source>
        <dbReference type="ARBA" id="ARBA00001282"/>
    </source>
</evidence>
<dbReference type="Gene3D" id="3.90.550.10">
    <property type="entry name" value="Spore Coat Polysaccharide Biosynthesis Protein SpsA, Chain A"/>
    <property type="match status" value="1"/>
</dbReference>
<comment type="function">
    <text evidence="7">Catalyzes the formation of 4-diphosphocytidyl-2-C-methyl-D-erythritol from CTP and 2-C-methyl-D-erythritol 4-phosphate (MEP).</text>
</comment>
<keyword evidence="4 7" id="KW-0808">Transferase</keyword>
<dbReference type="InterPro" id="IPR001228">
    <property type="entry name" value="IspD"/>
</dbReference>
<evidence type="ECO:0000256" key="5">
    <source>
        <dbReference type="ARBA" id="ARBA00022695"/>
    </source>
</evidence>
<dbReference type="STRING" id="446466.Cfla_0664"/>
<dbReference type="Pfam" id="PF01128">
    <property type="entry name" value="IspD"/>
    <property type="match status" value="1"/>
</dbReference>
<evidence type="ECO:0000313" key="9">
    <source>
        <dbReference type="Proteomes" id="UP000000849"/>
    </source>
</evidence>
<comment type="similarity">
    <text evidence="3 7">Belongs to the IspD/TarI cytidylyltransferase family. IspD subfamily.</text>
</comment>
<name>D5UJ53_CELFN</name>
<dbReference type="UniPathway" id="UPA00056">
    <property type="reaction ID" value="UER00093"/>
</dbReference>
<gene>
    <name evidence="7" type="primary">ispD</name>
    <name evidence="8" type="ordered locus">Cfla_0664</name>
</gene>
<keyword evidence="9" id="KW-1185">Reference proteome</keyword>
<keyword evidence="5 7" id="KW-0548">Nucleotidyltransferase</keyword>
<evidence type="ECO:0000256" key="2">
    <source>
        <dbReference type="ARBA" id="ARBA00004787"/>
    </source>
</evidence>
<feature type="site" description="Positions MEP for the nucleophilic attack" evidence="7">
    <location>
        <position position="168"/>
    </location>
</feature>
<dbReference type="HOGENOM" id="CLU_061281_1_1_11"/>
<dbReference type="PANTHER" id="PTHR32125">
    <property type="entry name" value="2-C-METHYL-D-ERYTHRITOL 4-PHOSPHATE CYTIDYLYLTRANSFERASE, CHLOROPLASTIC"/>
    <property type="match status" value="1"/>
</dbReference>
<sequence length="248" mass="24652">MTIAAVLTAAGSGTRLGLDVPKAVVAVAGAPLVVHAARALLAARASDGSGVAQLVVTAPAALLDEVAALLGEVVDAAATDVRLDVVGGGRTRQESVAAGLAELVDDVDVVLVHDAARPFAPPELVARVVDAVHAGHAAVVPGLPVVDTVKRVAAGDGTGRPVVTTVPRADLVAVQTPQGFDRAVLERAHAVGSGLGAHEATAASDDAGLVEAAGVTVWVVPGDERAAKVTTARDLHVAQALRTTEARA</sequence>